<keyword evidence="2" id="KW-1185">Reference proteome</keyword>
<sequence>MTVFKEYRDEINRIFSRYTSGGFVDYYHCRGLGHDMIDLMIDATEELSFRGEYKELFALANKGFLKWGKTDKDDSDGETQDFIYYIKQAWDVVYDSGEDKIPHGKMYDWFEKHTDGSVIDYMEEQIYEYMMSHFKEPELLQKKYDLLNRKTEEGVDGSDSSYVKYQMDRWREYQLRLMADMKKPIEEIREYTKMISSYSVQETMAEIERAYGNTNEVIAIYQELAAQEDARGWARENWHLKLKDIYKESGDEEKYRAELLSAMTLDVGNEDLWKEYKGCCAPEDWPTRCEDLFSSVKVGDYRIFPWYAQENRYDLIMDGVEVGEHIDRLKQYEKKLKELYPDRCLTVLLNNTKRMAEQSNKRQDYRRVARNLRWIQQYPNGKTAAAELAQEFRLKYKRKRAMMEEILEF</sequence>
<dbReference type="RefSeq" id="WP_075711949.1">
    <property type="nucleotide sequence ID" value="NZ_MJIE01000001.1"/>
</dbReference>
<gene>
    <name evidence="1" type="ORF">BHK98_01845</name>
</gene>
<reference evidence="1 2" key="1">
    <citation type="journal article" date="2016" name="Appl. Environ. Microbiol.">
        <title>Function and Phylogeny of Bacterial Butyryl Coenzyme A:Acetate Transferases and Their Diversity in the Proximal Colon of Swine.</title>
        <authorList>
            <person name="Trachsel J."/>
            <person name="Bayles D.O."/>
            <person name="Looft T."/>
            <person name="Levine U.Y."/>
            <person name="Allen H.K."/>
        </authorList>
    </citation>
    <scope>NUCLEOTIDE SEQUENCE [LARGE SCALE GENOMIC DNA]</scope>
    <source>
        <strain evidence="1 2">68-3-10</strain>
    </source>
</reference>
<proteinExistence type="predicted"/>
<comment type="caution">
    <text evidence="1">The sequence shown here is derived from an EMBL/GenBank/DDBJ whole genome shotgun (WGS) entry which is preliminary data.</text>
</comment>
<evidence type="ECO:0000313" key="2">
    <source>
        <dbReference type="Proteomes" id="UP000187404"/>
    </source>
</evidence>
<dbReference type="STRING" id="1261640.BHK98_01845"/>
<organism evidence="1 2">
    <name type="scientific">Hornefia porci</name>
    <dbReference type="NCBI Taxonomy" id="2652292"/>
    <lineage>
        <taxon>Bacteria</taxon>
        <taxon>Bacillati</taxon>
        <taxon>Bacillota</taxon>
        <taxon>Clostridia</taxon>
        <taxon>Peptostreptococcales</taxon>
        <taxon>Anaerovoracaceae</taxon>
        <taxon>Hornefia</taxon>
    </lineage>
</organism>
<dbReference type="Proteomes" id="UP000187404">
    <property type="component" value="Unassembled WGS sequence"/>
</dbReference>
<dbReference type="AlphaFoldDB" id="A0A1Q9JFQ5"/>
<accession>A0A1Q9JFQ5</accession>
<protein>
    <submittedName>
        <fullName evidence="1">Uncharacterized protein</fullName>
    </submittedName>
</protein>
<dbReference type="EMBL" id="MJIE01000001">
    <property type="protein sequence ID" value="OLR54931.1"/>
    <property type="molecule type" value="Genomic_DNA"/>
</dbReference>
<evidence type="ECO:0000313" key="1">
    <source>
        <dbReference type="EMBL" id="OLR54931.1"/>
    </source>
</evidence>
<dbReference type="OrthoDB" id="9760715at2"/>
<name>A0A1Q9JFQ5_9FIRM</name>